<name>A0ABV1K6S1_9PSEU</name>
<organism evidence="1 2">
    <name type="scientific">Pseudonocardia nematodicida</name>
    <dbReference type="NCBI Taxonomy" id="1206997"/>
    <lineage>
        <taxon>Bacteria</taxon>
        <taxon>Bacillati</taxon>
        <taxon>Actinomycetota</taxon>
        <taxon>Actinomycetes</taxon>
        <taxon>Pseudonocardiales</taxon>
        <taxon>Pseudonocardiaceae</taxon>
        <taxon>Pseudonocardia</taxon>
    </lineage>
</organism>
<accession>A0ABV1K6S1</accession>
<evidence type="ECO:0000313" key="1">
    <source>
        <dbReference type="EMBL" id="MEQ3550190.1"/>
    </source>
</evidence>
<gene>
    <name evidence="1" type="ORF">WIS52_06865</name>
</gene>
<keyword evidence="2" id="KW-1185">Reference proteome</keyword>
<proteinExistence type="predicted"/>
<dbReference type="SUPFAM" id="SSF54427">
    <property type="entry name" value="NTF2-like"/>
    <property type="match status" value="1"/>
</dbReference>
<dbReference type="EMBL" id="JBEDNQ010000002">
    <property type="protein sequence ID" value="MEQ3550190.1"/>
    <property type="molecule type" value="Genomic_DNA"/>
</dbReference>
<protein>
    <submittedName>
        <fullName evidence="1">Nuclear transport factor 2 family protein</fullName>
    </submittedName>
</protein>
<dbReference type="Proteomes" id="UP001494902">
    <property type="component" value="Unassembled WGS sequence"/>
</dbReference>
<dbReference type="Gene3D" id="3.10.450.50">
    <property type="match status" value="1"/>
</dbReference>
<reference evidence="1 2" key="1">
    <citation type="submission" date="2024-03" db="EMBL/GenBank/DDBJ databases">
        <title>Draft genome sequence of Pseudonocardia nematodicida JCM 31783.</title>
        <authorList>
            <person name="Butdee W."/>
            <person name="Duangmal K."/>
        </authorList>
    </citation>
    <scope>NUCLEOTIDE SEQUENCE [LARGE SCALE GENOMIC DNA]</scope>
    <source>
        <strain evidence="1 2">JCM 31783</strain>
    </source>
</reference>
<dbReference type="InterPro" id="IPR032710">
    <property type="entry name" value="NTF2-like_dom_sf"/>
</dbReference>
<sequence>MIDDSTIEAYLAAWSDGDPDAVAAACASFTDPDTGGPVSGTALAGHAAVFLARFPGKFEFERHGPVLTWRLTAAHRGAYLGIPATGGEIVVDGVDVLTPTAGGVVVRRSFDRLAVAEALGQSPRFVPADTQGETAFGVSSRTPGRPGEPGALTLTWLEVRDDAESAEVDLLSVEIVKSLRASSGFLGAATLDIGSRKYTLSAFDRPESVRAVHARPHQRAMRKFFRGGLCTGAYTGVWAPVRESHYGRCPDCAAMTAAGTACDCGRRPEAQPLF</sequence>
<dbReference type="RefSeq" id="WP_349297270.1">
    <property type="nucleotide sequence ID" value="NZ_JBEDNQ010000002.1"/>
</dbReference>
<evidence type="ECO:0000313" key="2">
    <source>
        <dbReference type="Proteomes" id="UP001494902"/>
    </source>
</evidence>
<comment type="caution">
    <text evidence="1">The sequence shown here is derived from an EMBL/GenBank/DDBJ whole genome shotgun (WGS) entry which is preliminary data.</text>
</comment>